<accession>A0A291B722</accession>
<dbReference type="KEGG" id="elux:BTN50_0264"/>
<evidence type="ECO:0000313" key="2">
    <source>
        <dbReference type="Proteomes" id="UP000218160"/>
    </source>
</evidence>
<gene>
    <name evidence="1" type="ORF">BTN50_0264</name>
</gene>
<sequence length="39" mass="4575">MQSIAYAKRLDCNFDIEFLSYAQLKLGNVIFFNFKNNVV</sequence>
<protein>
    <submittedName>
        <fullName evidence="1">Uncharacterized protein</fullName>
    </submittedName>
</protein>
<evidence type="ECO:0000313" key="1">
    <source>
        <dbReference type="EMBL" id="ATF08802.1"/>
    </source>
</evidence>
<name>A0A291B722_9GAMM</name>
<dbReference type="EMBL" id="CP020660">
    <property type="protein sequence ID" value="ATF08802.1"/>
    <property type="molecule type" value="Genomic_DNA"/>
</dbReference>
<proteinExistence type="predicted"/>
<keyword evidence="2" id="KW-1185">Reference proteome</keyword>
<dbReference type="Proteomes" id="UP000218160">
    <property type="component" value="Chromosome 1"/>
</dbReference>
<organism evidence="1 2">
    <name type="scientific">Candidatus Enterovibrio altilux</name>
    <dbReference type="NCBI Taxonomy" id="1927128"/>
    <lineage>
        <taxon>Bacteria</taxon>
        <taxon>Pseudomonadati</taxon>
        <taxon>Pseudomonadota</taxon>
        <taxon>Gammaproteobacteria</taxon>
        <taxon>Vibrionales</taxon>
        <taxon>Vibrionaceae</taxon>
        <taxon>Enterovibrio</taxon>
    </lineage>
</organism>
<dbReference type="AlphaFoldDB" id="A0A291B722"/>
<reference evidence="2" key="1">
    <citation type="submission" date="2017-04" db="EMBL/GenBank/DDBJ databases">
        <title>Genome evolution of the luminous symbionts of deep sea anglerfish.</title>
        <authorList>
            <person name="Hendry T.A."/>
        </authorList>
    </citation>
    <scope>NUCLEOTIDE SEQUENCE [LARGE SCALE GENOMIC DNA]</scope>
</reference>